<evidence type="ECO:0000313" key="3">
    <source>
        <dbReference type="Proteomes" id="UP000539265"/>
    </source>
</evidence>
<dbReference type="OrthoDB" id="1062680at2"/>
<feature type="chain" id="PRO_5032360790" description="DUF4249 domain-containing protein" evidence="1">
    <location>
        <begin position="22"/>
        <end position="392"/>
    </location>
</feature>
<reference evidence="2" key="1">
    <citation type="submission" date="2020-08" db="EMBL/GenBank/DDBJ databases">
        <title>Genomic Encyclopedia of Type Strains, Phase III (KMG-III): the genomes of soil and plant-associated and newly described type strains.</title>
        <authorList>
            <person name="Whitman W."/>
        </authorList>
    </citation>
    <scope>NUCLEOTIDE SEQUENCE [LARGE SCALE GENOMIC DNA]</scope>
    <source>
        <strain evidence="2">CECT 8628</strain>
    </source>
</reference>
<keyword evidence="1" id="KW-0732">Signal</keyword>
<keyword evidence="3" id="KW-1185">Reference proteome</keyword>
<feature type="signal peptide" evidence="1">
    <location>
        <begin position="1"/>
        <end position="21"/>
    </location>
</feature>
<dbReference type="EMBL" id="JACHWX010000002">
    <property type="protein sequence ID" value="MBB3054378.1"/>
    <property type="molecule type" value="Genomic_DNA"/>
</dbReference>
<organism evidence="2 3">
    <name type="scientific">Mucilaginibacter gotjawali</name>
    <dbReference type="NCBI Taxonomy" id="1550579"/>
    <lineage>
        <taxon>Bacteria</taxon>
        <taxon>Pseudomonadati</taxon>
        <taxon>Bacteroidota</taxon>
        <taxon>Sphingobacteriia</taxon>
        <taxon>Sphingobacteriales</taxon>
        <taxon>Sphingobacteriaceae</taxon>
        <taxon>Mucilaginibacter</taxon>
    </lineage>
</organism>
<dbReference type="AlphaFoldDB" id="A0A839S9S2"/>
<dbReference type="Pfam" id="PF14054">
    <property type="entry name" value="DUF4249"/>
    <property type="match status" value="1"/>
</dbReference>
<comment type="caution">
    <text evidence="2">The sequence shown here is derived from an EMBL/GenBank/DDBJ whole genome shotgun (WGS) entry which is preliminary data.</text>
</comment>
<evidence type="ECO:0008006" key="4">
    <source>
        <dbReference type="Google" id="ProtNLM"/>
    </source>
</evidence>
<dbReference type="PROSITE" id="PS51257">
    <property type="entry name" value="PROKAR_LIPOPROTEIN"/>
    <property type="match status" value="1"/>
</dbReference>
<evidence type="ECO:0000256" key="1">
    <source>
        <dbReference type="SAM" id="SignalP"/>
    </source>
</evidence>
<proteinExistence type="predicted"/>
<dbReference type="Proteomes" id="UP000539265">
    <property type="component" value="Unassembled WGS sequence"/>
</dbReference>
<sequence length="392" mass="42767">MAGKRKFIVVLIVTATLFACKKQISSSVTSAPNNYLVVTGNIIPNDTSTISLSRTVNIAGKPNSKPELNASVSIEGSQGGSDHLTATGNGNYVLSPLNLSTAQSYRLKITTGDGKQYASDFVSVKNSPPIDTLNYNLKNSGLQINVSTHDPASNTHYYRWDYTETYIIHSMYYSHFMVVNHDTTAVRPADQQIYQCWASDTASTIVLGTSAKLSKDIISDQPVIAIPFNSEKGFIRYSILVKQYALTADAYNYFVLLKKNTEQLGSIFDAQPSALRGNIHCTSNPAEPVIGYITAGTTTQKRIFIDHNDLPGWAASKPDTACSADTLLYMRIIKLKSGGDTFAMEVHDLIYGGIKIPIDIVGRYPTGGFTGAFPQCVDCTLRGVNKPPSFWK</sequence>
<evidence type="ECO:0000313" key="2">
    <source>
        <dbReference type="EMBL" id="MBB3054378.1"/>
    </source>
</evidence>
<dbReference type="RefSeq" id="WP_096357047.1">
    <property type="nucleotide sequence ID" value="NZ_AP017313.1"/>
</dbReference>
<name>A0A839S9S2_9SPHI</name>
<gene>
    <name evidence="2" type="ORF">FHS11_000788</name>
</gene>
<dbReference type="InterPro" id="IPR025345">
    <property type="entry name" value="DUF4249"/>
</dbReference>
<accession>A0A839S9S2</accession>
<protein>
    <recommendedName>
        <fullName evidence="4">DUF4249 domain-containing protein</fullName>
    </recommendedName>
</protein>